<dbReference type="AlphaFoldDB" id="A0A117NFF2"/>
<keyword evidence="2" id="KW-0496">Mitochondrion</keyword>
<dbReference type="GO" id="GO:0015074">
    <property type="term" value="P:DNA integration"/>
    <property type="evidence" value="ECO:0007669"/>
    <property type="project" value="InterPro"/>
</dbReference>
<dbReference type="GO" id="GO:0003676">
    <property type="term" value="F:nucleic acid binding"/>
    <property type="evidence" value="ECO:0007669"/>
    <property type="project" value="InterPro"/>
</dbReference>
<dbReference type="Gene3D" id="3.30.420.10">
    <property type="entry name" value="Ribonuclease H-like superfamily/Ribonuclease H"/>
    <property type="match status" value="1"/>
</dbReference>
<reference evidence="2" key="1">
    <citation type="journal article" date="2015" name="Genome Biol. Evol.">
        <title>Organellar Genomes of White Spruce (Picea glauca): Assembly and Annotation.</title>
        <authorList>
            <person name="Jackman S.D."/>
            <person name="Warren R.L."/>
            <person name="Gibb E.A."/>
            <person name="Vandervalk B.P."/>
            <person name="Mohamadi H."/>
            <person name="Chu J."/>
            <person name="Raymond A."/>
            <person name="Pleasance S."/>
            <person name="Coope R."/>
            <person name="Wildung M.R."/>
            <person name="Ritland C.E."/>
            <person name="Bousquet J."/>
            <person name="Jones S.J."/>
            <person name="Bohlmann J."/>
            <person name="Birol I."/>
        </authorList>
    </citation>
    <scope>NUCLEOTIDE SEQUENCE [LARGE SCALE GENOMIC DNA]</scope>
    <source>
        <tissue evidence="2">Flushing bud</tissue>
    </source>
</reference>
<protein>
    <recommendedName>
        <fullName evidence="1">Integrase catalytic domain-containing protein</fullName>
    </recommendedName>
</protein>
<dbReference type="InterPro" id="IPR050951">
    <property type="entry name" value="Retrovirus_Pol_polyprotein"/>
</dbReference>
<comment type="caution">
    <text evidence="2">The sequence shown here is derived from an EMBL/GenBank/DDBJ whole genome shotgun (WGS) entry which is preliminary data.</text>
</comment>
<geneLocation type="mitochondrion" evidence="2"/>
<dbReference type="InterPro" id="IPR036397">
    <property type="entry name" value="RNaseH_sf"/>
</dbReference>
<dbReference type="InterPro" id="IPR012337">
    <property type="entry name" value="RNaseH-like_sf"/>
</dbReference>
<dbReference type="PANTHER" id="PTHR37984:SF5">
    <property type="entry name" value="PROTEIN NYNRIN-LIKE"/>
    <property type="match status" value="1"/>
</dbReference>
<dbReference type="SUPFAM" id="SSF53098">
    <property type="entry name" value="Ribonuclease H-like"/>
    <property type="match status" value="1"/>
</dbReference>
<dbReference type="PROSITE" id="PS50994">
    <property type="entry name" value="INTEGRASE"/>
    <property type="match status" value="1"/>
</dbReference>
<sequence>MNLNIHTFVAGCVTCQRNKSKTIKTLGTLQPLSIPPTIWIDICMDFIVVLPISSNKSVIMVVVDRLSKYVHFCVLQHPFTTSIVAQILMDRVFILHGMPNSIVSDRDPTFTSNFWEELFKLYRTQLHLSRTYHP</sequence>
<evidence type="ECO:0000313" key="2">
    <source>
        <dbReference type="EMBL" id="KUM45113.1"/>
    </source>
</evidence>
<feature type="domain" description="Integrase catalytic" evidence="1">
    <location>
        <begin position="32"/>
        <end position="134"/>
    </location>
</feature>
<accession>A0A117NFF2</accession>
<evidence type="ECO:0000259" key="1">
    <source>
        <dbReference type="PROSITE" id="PS50994"/>
    </source>
</evidence>
<dbReference type="Pfam" id="PF00665">
    <property type="entry name" value="rve"/>
    <property type="match status" value="1"/>
</dbReference>
<dbReference type="PANTHER" id="PTHR37984">
    <property type="entry name" value="PROTEIN CBG26694"/>
    <property type="match status" value="1"/>
</dbReference>
<gene>
    <name evidence="2" type="ORF">ABT39_MTgene4047</name>
</gene>
<dbReference type="EMBL" id="LKAM01000031">
    <property type="protein sequence ID" value="KUM45113.1"/>
    <property type="molecule type" value="Genomic_DNA"/>
</dbReference>
<dbReference type="InterPro" id="IPR001584">
    <property type="entry name" value="Integrase_cat-core"/>
</dbReference>
<name>A0A117NFF2_PICGL</name>
<proteinExistence type="predicted"/>
<organism evidence="2">
    <name type="scientific">Picea glauca</name>
    <name type="common">White spruce</name>
    <name type="synonym">Pinus glauca</name>
    <dbReference type="NCBI Taxonomy" id="3330"/>
    <lineage>
        <taxon>Eukaryota</taxon>
        <taxon>Viridiplantae</taxon>
        <taxon>Streptophyta</taxon>
        <taxon>Embryophyta</taxon>
        <taxon>Tracheophyta</taxon>
        <taxon>Spermatophyta</taxon>
        <taxon>Pinopsida</taxon>
        <taxon>Pinidae</taxon>
        <taxon>Conifers I</taxon>
        <taxon>Pinales</taxon>
        <taxon>Pinaceae</taxon>
        <taxon>Picea</taxon>
    </lineage>
</organism>